<comment type="caution">
    <text evidence="3">The sequence shown here is derived from an EMBL/GenBank/DDBJ whole genome shotgun (WGS) entry which is preliminary data.</text>
</comment>
<evidence type="ECO:0000256" key="1">
    <source>
        <dbReference type="ARBA" id="ARBA00006484"/>
    </source>
</evidence>
<comment type="similarity">
    <text evidence="1">Belongs to the short-chain dehydrogenases/reductases (SDR) family.</text>
</comment>
<evidence type="ECO:0000256" key="2">
    <source>
        <dbReference type="ARBA" id="ARBA00023002"/>
    </source>
</evidence>
<evidence type="ECO:0000313" key="3">
    <source>
        <dbReference type="EMBL" id="MFD2627609.1"/>
    </source>
</evidence>
<dbReference type="Pfam" id="PF00106">
    <property type="entry name" value="adh_short"/>
    <property type="match status" value="1"/>
</dbReference>
<dbReference type="RefSeq" id="WP_379560262.1">
    <property type="nucleotide sequence ID" value="NZ_JBHUMX010000004.1"/>
</dbReference>
<dbReference type="InterPro" id="IPR002347">
    <property type="entry name" value="SDR_fam"/>
</dbReference>
<dbReference type="InterPro" id="IPR036291">
    <property type="entry name" value="NAD(P)-bd_dom_sf"/>
</dbReference>
<dbReference type="Proteomes" id="UP001597451">
    <property type="component" value="Unassembled WGS sequence"/>
</dbReference>
<reference evidence="4" key="1">
    <citation type="journal article" date="2019" name="Int. J. Syst. Evol. Microbiol.">
        <title>The Global Catalogue of Microorganisms (GCM) 10K type strain sequencing project: providing services to taxonomists for standard genome sequencing and annotation.</title>
        <authorList>
            <consortium name="The Broad Institute Genomics Platform"/>
            <consortium name="The Broad Institute Genome Sequencing Center for Infectious Disease"/>
            <person name="Wu L."/>
            <person name="Ma J."/>
        </authorList>
    </citation>
    <scope>NUCLEOTIDE SEQUENCE [LARGE SCALE GENOMIC DNA]</scope>
    <source>
        <strain evidence="4">TISTR 1858</strain>
    </source>
</reference>
<accession>A0ABW5PW69</accession>
<dbReference type="CDD" id="cd05233">
    <property type="entry name" value="SDR_c"/>
    <property type="match status" value="1"/>
</dbReference>
<dbReference type="SUPFAM" id="SSF51735">
    <property type="entry name" value="NAD(P)-binding Rossmann-fold domains"/>
    <property type="match status" value="1"/>
</dbReference>
<organism evidence="3 4">
    <name type="scientific">Oceanobacillus kapialis</name>
    <dbReference type="NCBI Taxonomy" id="481353"/>
    <lineage>
        <taxon>Bacteria</taxon>
        <taxon>Bacillati</taxon>
        <taxon>Bacillota</taxon>
        <taxon>Bacilli</taxon>
        <taxon>Bacillales</taxon>
        <taxon>Bacillaceae</taxon>
        <taxon>Oceanobacillus</taxon>
    </lineage>
</organism>
<dbReference type="PRINTS" id="PR00080">
    <property type="entry name" value="SDRFAMILY"/>
</dbReference>
<dbReference type="PANTHER" id="PTHR24321">
    <property type="entry name" value="DEHYDROGENASES, SHORT CHAIN"/>
    <property type="match status" value="1"/>
</dbReference>
<gene>
    <name evidence="3" type="ORF">ACFSUN_02235</name>
</gene>
<dbReference type="Gene3D" id="3.40.50.720">
    <property type="entry name" value="NAD(P)-binding Rossmann-like Domain"/>
    <property type="match status" value="1"/>
</dbReference>
<dbReference type="EMBL" id="JBHUMX010000004">
    <property type="protein sequence ID" value="MFD2627609.1"/>
    <property type="molecule type" value="Genomic_DNA"/>
</dbReference>
<dbReference type="PANTHER" id="PTHR24321:SF8">
    <property type="entry name" value="ESTRADIOL 17-BETA-DEHYDROGENASE 8-RELATED"/>
    <property type="match status" value="1"/>
</dbReference>
<protein>
    <submittedName>
        <fullName evidence="3">SDR family NAD(P)-dependent oxidoreductase</fullName>
    </submittedName>
</protein>
<keyword evidence="4" id="KW-1185">Reference proteome</keyword>
<sequence length="65" mass="6595">MFKAGGGAIVNTSSLNALICSAGTTAYAAGKCGVIALTRAVAQEYGKYGLRVNALTPDAIRTTMI</sequence>
<evidence type="ECO:0000313" key="4">
    <source>
        <dbReference type="Proteomes" id="UP001597451"/>
    </source>
</evidence>
<keyword evidence="2" id="KW-0560">Oxidoreductase</keyword>
<proteinExistence type="inferred from homology"/>
<name>A0ABW5PW69_9BACI</name>
<dbReference type="PRINTS" id="PR00081">
    <property type="entry name" value="GDHRDH"/>
</dbReference>